<dbReference type="Proteomes" id="UP000429607">
    <property type="component" value="Unassembled WGS sequence"/>
</dbReference>
<reference evidence="3 5" key="1">
    <citation type="submission" date="2018-08" db="EMBL/GenBank/DDBJ databases">
        <title>Genomic investigation of the strawberry pathogen Phytophthora fragariae indicates pathogenicity is determined by transcriptional variation in three key races.</title>
        <authorList>
            <person name="Adams T.M."/>
            <person name="Armitage A.D."/>
            <person name="Sobczyk M.K."/>
            <person name="Bates H.J."/>
            <person name="Dunwell J.M."/>
            <person name="Nellist C.F."/>
            <person name="Harrison R.J."/>
        </authorList>
    </citation>
    <scope>NUCLEOTIDE SEQUENCE [LARGE SCALE GENOMIC DNA]</scope>
    <source>
        <strain evidence="2 4">SCRP249</strain>
        <strain evidence="3 5">SCRP333</strain>
    </source>
</reference>
<evidence type="ECO:0000313" key="5">
    <source>
        <dbReference type="Proteomes" id="UP000434957"/>
    </source>
</evidence>
<comment type="caution">
    <text evidence="3">The sequence shown here is derived from an EMBL/GenBank/DDBJ whole genome shotgun (WGS) entry which is preliminary data.</text>
</comment>
<feature type="domain" description="MULE transposase" evidence="1">
    <location>
        <begin position="1"/>
        <end position="83"/>
    </location>
</feature>
<keyword evidence="5" id="KW-1185">Reference proteome</keyword>
<organism evidence="3 5">
    <name type="scientific">Phytophthora rubi</name>
    <dbReference type="NCBI Taxonomy" id="129364"/>
    <lineage>
        <taxon>Eukaryota</taxon>
        <taxon>Sar</taxon>
        <taxon>Stramenopiles</taxon>
        <taxon>Oomycota</taxon>
        <taxon>Peronosporomycetes</taxon>
        <taxon>Peronosporales</taxon>
        <taxon>Peronosporaceae</taxon>
        <taxon>Phytophthora</taxon>
    </lineage>
</organism>
<dbReference type="Pfam" id="PF10551">
    <property type="entry name" value="MULE"/>
    <property type="match status" value="1"/>
</dbReference>
<dbReference type="Proteomes" id="UP000434957">
    <property type="component" value="Unassembled WGS sequence"/>
</dbReference>
<evidence type="ECO:0000259" key="1">
    <source>
        <dbReference type="Pfam" id="PF10551"/>
    </source>
</evidence>
<accession>A0A6A4FQC6</accession>
<evidence type="ECO:0000313" key="3">
    <source>
        <dbReference type="EMBL" id="KAE9354461.1"/>
    </source>
</evidence>
<protein>
    <recommendedName>
        <fullName evidence="1">MULE transposase domain-containing protein</fullName>
    </recommendedName>
</protein>
<sequence>MPLLNIVGVTGMNNTIHIAQVFMVGETAPDYEWALQHLVQLQSKFGIPLHQVVLVDRDLALLNALETIYPRVPVLLCIWYIMKDVQAHARRRTFMREIDPETNQLRDSAAHEAFCEALVRLINAPTDDEFNFRRRELYLLSSEEAAYIDDVWLDIWKRGIVRCWTDSIVHFGMHATSRVEGYHATMKAWLGSSRGDFLTVHNRMEHWWRQTINKHHKLVSDAEIVLPTRLQASFYADVAKVIHAHTLTKCCSAYRRIDVLM</sequence>
<dbReference type="InterPro" id="IPR052579">
    <property type="entry name" value="Zinc_finger_SWIM"/>
</dbReference>
<gene>
    <name evidence="2" type="ORF">PR001_g3424</name>
    <name evidence="3" type="ORF">PR003_g3353</name>
</gene>
<proteinExistence type="predicted"/>
<dbReference type="PANTHER" id="PTHR31569">
    <property type="entry name" value="SWIM-TYPE DOMAIN-CONTAINING PROTEIN"/>
    <property type="match status" value="1"/>
</dbReference>
<evidence type="ECO:0000313" key="2">
    <source>
        <dbReference type="EMBL" id="KAE9049317.1"/>
    </source>
</evidence>
<dbReference type="EMBL" id="QXFV01000129">
    <property type="protein sequence ID" value="KAE9049317.1"/>
    <property type="molecule type" value="Genomic_DNA"/>
</dbReference>
<dbReference type="AlphaFoldDB" id="A0A6A4FQC6"/>
<dbReference type="EMBL" id="QXFT01000116">
    <property type="protein sequence ID" value="KAE9354461.1"/>
    <property type="molecule type" value="Genomic_DNA"/>
</dbReference>
<dbReference type="InterPro" id="IPR018289">
    <property type="entry name" value="MULE_transposase_dom"/>
</dbReference>
<evidence type="ECO:0000313" key="4">
    <source>
        <dbReference type="Proteomes" id="UP000429607"/>
    </source>
</evidence>
<dbReference type="PANTHER" id="PTHR31569:SF4">
    <property type="entry name" value="SWIM-TYPE DOMAIN-CONTAINING PROTEIN"/>
    <property type="match status" value="1"/>
</dbReference>
<name>A0A6A4FQC6_9STRA</name>